<name>N2BRM4_9HELI</name>
<keyword evidence="1" id="KW-0812">Transmembrane</keyword>
<evidence type="ECO:0000313" key="2">
    <source>
        <dbReference type="EMBL" id="EMZ41165.1"/>
    </source>
</evidence>
<dbReference type="Proteomes" id="UP000012527">
    <property type="component" value="Unassembled WGS sequence"/>
</dbReference>
<keyword evidence="1" id="KW-1133">Transmembrane helix</keyword>
<dbReference type="HOGENOM" id="CLU_3344405_0_0_7"/>
<dbReference type="PATRIC" id="fig|1235804.3.peg.185"/>
<comment type="caution">
    <text evidence="2">The sequence shown here is derived from an EMBL/GenBank/DDBJ whole genome shotgun (WGS) entry which is preliminary data.</text>
</comment>
<sequence length="37" mass="4012">MIGVILSIQGICISVLCVSVVILAKRVKRLEKGKTNE</sequence>
<feature type="transmembrane region" description="Helical" evidence="1">
    <location>
        <begin position="6"/>
        <end position="24"/>
    </location>
</feature>
<keyword evidence="1" id="KW-0472">Membrane</keyword>
<reference evidence="2 3" key="1">
    <citation type="submission" date="2013-02" db="EMBL/GenBank/DDBJ databases">
        <title>The Genome Sequence of Helicobacter bilis WiWa.</title>
        <authorList>
            <consortium name="The Broad Institute Genome Sequencing Platform"/>
            <person name="Ward D."/>
            <person name="Overstreet A.-M.C."/>
            <person name="Ramer-Tait A.E."/>
            <person name="Phillips G.J."/>
            <person name="Wannemuehler M.J."/>
            <person name="Walker B."/>
            <person name="Young S.K."/>
            <person name="Zeng Q."/>
            <person name="Gargeya S."/>
            <person name="Fitzgerald M."/>
            <person name="Haas B."/>
            <person name="Abouelleil A."/>
            <person name="Alvarado L."/>
            <person name="Arachchi H.M."/>
            <person name="Berlin A.M."/>
            <person name="Chapman S.B."/>
            <person name="Dewar J."/>
            <person name="Goldberg J."/>
            <person name="Griggs A."/>
            <person name="Gujja S."/>
            <person name="Hansen M."/>
            <person name="Howarth C."/>
            <person name="Imamovic A."/>
            <person name="Larimer J."/>
            <person name="McCowan C."/>
            <person name="Murphy C."/>
            <person name="Neiman D."/>
            <person name="Pearson M."/>
            <person name="Priest M."/>
            <person name="Roberts A."/>
            <person name="Saif S."/>
            <person name="Shea T."/>
            <person name="Sisk P."/>
            <person name="Sykes S."/>
            <person name="Wortman J."/>
            <person name="Nusbaum C."/>
            <person name="Birren B."/>
        </authorList>
    </citation>
    <scope>NUCLEOTIDE SEQUENCE [LARGE SCALE GENOMIC DNA]</scope>
    <source>
        <strain evidence="2 3">WiWa</strain>
    </source>
</reference>
<accession>N2BRM4</accession>
<organism evidence="2 3">
    <name type="scientific">Helicobacter bilis WiWa</name>
    <dbReference type="NCBI Taxonomy" id="1235804"/>
    <lineage>
        <taxon>Bacteria</taxon>
        <taxon>Pseudomonadati</taxon>
        <taxon>Campylobacterota</taxon>
        <taxon>Epsilonproteobacteria</taxon>
        <taxon>Campylobacterales</taxon>
        <taxon>Helicobacteraceae</taxon>
        <taxon>Helicobacter</taxon>
    </lineage>
</organism>
<dbReference type="AlphaFoldDB" id="N2BRM4"/>
<dbReference type="EMBL" id="AQFW01000004">
    <property type="protein sequence ID" value="EMZ41165.1"/>
    <property type="molecule type" value="Genomic_DNA"/>
</dbReference>
<protein>
    <submittedName>
        <fullName evidence="2">Uncharacterized protein</fullName>
    </submittedName>
</protein>
<proteinExistence type="predicted"/>
<evidence type="ECO:0000313" key="3">
    <source>
        <dbReference type="Proteomes" id="UP000012527"/>
    </source>
</evidence>
<evidence type="ECO:0000256" key="1">
    <source>
        <dbReference type="SAM" id="Phobius"/>
    </source>
</evidence>
<gene>
    <name evidence="2" type="ORF">C826_00175</name>
</gene>